<sequence>MYYGDTLVLKYKIYYPCIISDSKYANSINNFHYLEAKNSEDYCRTVLYQMAQEDAMDSTDRPFNNYEFIVDFTVTYNQCCVISLYTDTYTYTGGAHGNTIRKSYTWNLTTGKLMQLGDVYPLTPDSLLDLQECIQQQISERLQENPGIYFDNYRFLLRDTFNANSFYLLPLHGIIYYQQYDIAPYSTGMPEFCFPTCNIC</sequence>
<accession>A0A4R1R0T7</accession>
<dbReference type="EMBL" id="SLUO01000005">
    <property type="protein sequence ID" value="TCL58930.1"/>
    <property type="molecule type" value="Genomic_DNA"/>
</dbReference>
<reference evidence="3 4" key="1">
    <citation type="submission" date="2019-03" db="EMBL/GenBank/DDBJ databases">
        <title>Genomic Encyclopedia of Type Strains, Phase IV (KMG-IV): sequencing the most valuable type-strain genomes for metagenomic binning, comparative biology and taxonomic classification.</title>
        <authorList>
            <person name="Goeker M."/>
        </authorList>
    </citation>
    <scope>NUCLEOTIDE SEQUENCE [LARGE SCALE GENOMIC DNA]</scope>
    <source>
        <strain evidence="3 4">DSM 100556</strain>
    </source>
</reference>
<evidence type="ECO:0000259" key="2">
    <source>
        <dbReference type="Pfam" id="PF13739"/>
    </source>
</evidence>
<keyword evidence="4" id="KW-1185">Reference proteome</keyword>
<protein>
    <submittedName>
        <fullName evidence="3">Uncharacterized protein DUF3298</fullName>
    </submittedName>
</protein>
<dbReference type="STRING" id="1469948.GCA_000732725_01807"/>
<comment type="caution">
    <text evidence="3">The sequence shown here is derived from an EMBL/GenBank/DDBJ whole genome shotgun (WGS) entry which is preliminary data.</text>
</comment>
<dbReference type="Gene3D" id="3.90.640.20">
    <property type="entry name" value="Heat-shock cognate protein, ATPase"/>
    <property type="match status" value="1"/>
</dbReference>
<feature type="domain" description="Deacetylase PdaC" evidence="2">
    <location>
        <begin position="6"/>
        <end position="99"/>
    </location>
</feature>
<name>A0A4R1R0T7_9FIRM</name>
<dbReference type="AlphaFoldDB" id="A0A4R1R0T7"/>
<dbReference type="InterPro" id="IPR025303">
    <property type="entry name" value="PdaC"/>
</dbReference>
<gene>
    <name evidence="3" type="ORF">EDD76_105102</name>
</gene>
<proteinExistence type="predicted"/>
<evidence type="ECO:0000259" key="1">
    <source>
        <dbReference type="Pfam" id="PF11738"/>
    </source>
</evidence>
<feature type="domain" description="DUF3298" evidence="1">
    <location>
        <begin position="127"/>
        <end position="195"/>
    </location>
</feature>
<evidence type="ECO:0000313" key="4">
    <source>
        <dbReference type="Proteomes" id="UP000295718"/>
    </source>
</evidence>
<organism evidence="3 4">
    <name type="scientific">Kineothrix alysoides</name>
    <dbReference type="NCBI Taxonomy" id="1469948"/>
    <lineage>
        <taxon>Bacteria</taxon>
        <taxon>Bacillati</taxon>
        <taxon>Bacillota</taxon>
        <taxon>Clostridia</taxon>
        <taxon>Lachnospirales</taxon>
        <taxon>Lachnospiraceae</taxon>
        <taxon>Kineothrix</taxon>
    </lineage>
</organism>
<dbReference type="Gene3D" id="3.30.565.40">
    <property type="entry name" value="Fervidobacterium nodosum Rt17-B1 like"/>
    <property type="match status" value="1"/>
</dbReference>
<dbReference type="InterPro" id="IPR021729">
    <property type="entry name" value="DUF3298"/>
</dbReference>
<dbReference type="Proteomes" id="UP000295718">
    <property type="component" value="Unassembled WGS sequence"/>
</dbReference>
<evidence type="ECO:0000313" key="3">
    <source>
        <dbReference type="EMBL" id="TCL58930.1"/>
    </source>
</evidence>
<dbReference type="Pfam" id="PF13739">
    <property type="entry name" value="PdaC"/>
    <property type="match status" value="1"/>
</dbReference>
<dbReference type="InterPro" id="IPR037126">
    <property type="entry name" value="PdaC/RsiV-like_sf"/>
</dbReference>
<dbReference type="Pfam" id="PF11738">
    <property type="entry name" value="DUF3298"/>
    <property type="match status" value="1"/>
</dbReference>